<dbReference type="Proteomes" id="UP000194236">
    <property type="component" value="Unassembled WGS sequence"/>
</dbReference>
<protein>
    <submittedName>
        <fullName evidence="1">Uncharacterized protein</fullName>
    </submittedName>
</protein>
<dbReference type="AlphaFoldDB" id="A0A1Y3AQ24"/>
<gene>
    <name evidence="1" type="ORF">BLA29_009794</name>
</gene>
<organism evidence="1 2">
    <name type="scientific">Euroglyphus maynei</name>
    <name type="common">Mayne's house dust mite</name>
    <dbReference type="NCBI Taxonomy" id="6958"/>
    <lineage>
        <taxon>Eukaryota</taxon>
        <taxon>Metazoa</taxon>
        <taxon>Ecdysozoa</taxon>
        <taxon>Arthropoda</taxon>
        <taxon>Chelicerata</taxon>
        <taxon>Arachnida</taxon>
        <taxon>Acari</taxon>
        <taxon>Acariformes</taxon>
        <taxon>Sarcoptiformes</taxon>
        <taxon>Astigmata</taxon>
        <taxon>Psoroptidia</taxon>
        <taxon>Analgoidea</taxon>
        <taxon>Pyroglyphidae</taxon>
        <taxon>Pyroglyphinae</taxon>
        <taxon>Euroglyphus</taxon>
    </lineage>
</organism>
<keyword evidence="2" id="KW-1185">Reference proteome</keyword>
<proteinExistence type="predicted"/>
<reference evidence="1 2" key="1">
    <citation type="submission" date="2017-03" db="EMBL/GenBank/DDBJ databases">
        <title>Genome Survey of Euroglyphus maynei.</title>
        <authorList>
            <person name="Arlian L.G."/>
            <person name="Morgan M.S."/>
            <person name="Rider S.D."/>
        </authorList>
    </citation>
    <scope>NUCLEOTIDE SEQUENCE [LARGE SCALE GENOMIC DNA]</scope>
    <source>
        <strain evidence="1">Arlian Lab</strain>
        <tissue evidence="1">Whole body</tissue>
    </source>
</reference>
<evidence type="ECO:0000313" key="2">
    <source>
        <dbReference type="Proteomes" id="UP000194236"/>
    </source>
</evidence>
<evidence type="ECO:0000313" key="1">
    <source>
        <dbReference type="EMBL" id="OTF70561.1"/>
    </source>
</evidence>
<dbReference type="EMBL" id="MUJZ01065158">
    <property type="protein sequence ID" value="OTF70561.1"/>
    <property type="molecule type" value="Genomic_DNA"/>
</dbReference>
<name>A0A1Y3AQ24_EURMA</name>
<sequence length="17" mass="2226">MLHWNLLPVIWPIHYRH</sequence>
<comment type="caution">
    <text evidence="1">The sequence shown here is derived from an EMBL/GenBank/DDBJ whole genome shotgun (WGS) entry which is preliminary data.</text>
</comment>
<accession>A0A1Y3AQ24</accession>